<dbReference type="PANTHER" id="PTHR43472:SF1">
    <property type="entry name" value="PHOSPHORIBOSYLAMINE--GLYCINE LIGASE, CHLOROPLASTIC"/>
    <property type="match status" value="1"/>
</dbReference>
<evidence type="ECO:0000256" key="11">
    <source>
        <dbReference type="ARBA" id="ARBA00042864"/>
    </source>
</evidence>
<feature type="domain" description="ATP-grasp" evidence="14">
    <location>
        <begin position="103"/>
        <end position="309"/>
    </location>
</feature>
<keyword evidence="6 13" id="KW-0547">Nucleotide-binding</keyword>
<organism evidence="15 16">
    <name type="scientific">Anaerococcus kampingae</name>
    <dbReference type="NCBI Taxonomy" id="3115614"/>
    <lineage>
        <taxon>Bacteria</taxon>
        <taxon>Bacillati</taxon>
        <taxon>Bacillota</taxon>
        <taxon>Tissierellia</taxon>
        <taxon>Tissierellales</taxon>
        <taxon>Peptoniphilaceae</taxon>
        <taxon>Anaerococcus</taxon>
    </lineage>
</organism>
<dbReference type="InterPro" id="IPR037123">
    <property type="entry name" value="PRibGlycinamide_synth_C_sf"/>
</dbReference>
<dbReference type="InterPro" id="IPR016185">
    <property type="entry name" value="PreATP-grasp_dom_sf"/>
</dbReference>
<comment type="pathway">
    <text evidence="3 12">Purine metabolism; IMP biosynthesis via de novo pathway; N(1)-(5-phospho-D-ribosyl)glycinamide from 5-phospho-alpha-D-ribose 1-diphosphate: step 2/2.</text>
</comment>
<dbReference type="EC" id="6.3.4.13" evidence="4 12"/>
<dbReference type="HAMAP" id="MF_00138">
    <property type="entry name" value="GARS"/>
    <property type="match status" value="1"/>
</dbReference>
<keyword evidence="8 13" id="KW-0067">ATP-binding</keyword>
<dbReference type="Pfam" id="PF02843">
    <property type="entry name" value="GARS_C"/>
    <property type="match status" value="1"/>
</dbReference>
<evidence type="ECO:0000259" key="14">
    <source>
        <dbReference type="PROSITE" id="PS50975"/>
    </source>
</evidence>
<dbReference type="SMART" id="SM01209">
    <property type="entry name" value="GARS_A"/>
    <property type="match status" value="1"/>
</dbReference>
<keyword evidence="16" id="KW-1185">Reference proteome</keyword>
<dbReference type="InterPro" id="IPR011761">
    <property type="entry name" value="ATP-grasp"/>
</dbReference>
<evidence type="ECO:0000256" key="12">
    <source>
        <dbReference type="HAMAP-Rule" id="MF_00138"/>
    </source>
</evidence>
<evidence type="ECO:0000256" key="4">
    <source>
        <dbReference type="ARBA" id="ARBA00013255"/>
    </source>
</evidence>
<name>A0ABW9MFB6_9FIRM</name>
<dbReference type="InterPro" id="IPR020559">
    <property type="entry name" value="PRibGlycinamide_synth_CS"/>
</dbReference>
<dbReference type="EMBL" id="JBGMEF010000048">
    <property type="protein sequence ID" value="MFO3668060.1"/>
    <property type="molecule type" value="Genomic_DNA"/>
</dbReference>
<dbReference type="InterPro" id="IPR020560">
    <property type="entry name" value="PRibGlycinamide_synth_C-dom"/>
</dbReference>
<comment type="similarity">
    <text evidence="9 12">Belongs to the GARS family.</text>
</comment>
<dbReference type="SUPFAM" id="SSF52440">
    <property type="entry name" value="PreATP-grasp domain"/>
    <property type="match status" value="1"/>
</dbReference>
<evidence type="ECO:0000256" key="2">
    <source>
        <dbReference type="ARBA" id="ARBA00001946"/>
    </source>
</evidence>
<dbReference type="RefSeq" id="WP_410036038.1">
    <property type="nucleotide sequence ID" value="NZ_JBGMEF010000048.1"/>
</dbReference>
<reference evidence="15 16" key="1">
    <citation type="journal article" date="2025" name="Anaerobe">
        <title>Description of Anaerococcus kampingiae sp. nov., Anaerococcus groningensis sp. nov., Anaerococcus martiniensis sp. nov., and Anaerococcus cruorum sp. nov., isolated from human clinical specimens.</title>
        <authorList>
            <person name="Boiten K.E."/>
            <person name="Meijer J."/>
            <person name="van Wezel E.M."/>
            <person name="Veloo A.C.M."/>
        </authorList>
    </citation>
    <scope>NUCLEOTIDE SEQUENCE [LARGE SCALE GENOMIC DNA]</scope>
    <source>
        <strain evidence="15 16">ENR0874</strain>
    </source>
</reference>
<gene>
    <name evidence="12 15" type="primary">purD</name>
    <name evidence="15" type="ORF">ACCQ42_09870</name>
</gene>
<dbReference type="SMART" id="SM01210">
    <property type="entry name" value="GARS_C"/>
    <property type="match status" value="1"/>
</dbReference>
<keyword evidence="5 12" id="KW-0436">Ligase</keyword>
<dbReference type="SUPFAM" id="SSF51246">
    <property type="entry name" value="Rudiment single hybrid motif"/>
    <property type="match status" value="1"/>
</dbReference>
<comment type="cofactor">
    <cofactor evidence="2">
        <name>Mg(2+)</name>
        <dbReference type="ChEBI" id="CHEBI:18420"/>
    </cofactor>
</comment>
<evidence type="ECO:0000313" key="16">
    <source>
        <dbReference type="Proteomes" id="UP001637994"/>
    </source>
</evidence>
<dbReference type="Gene3D" id="3.30.470.20">
    <property type="entry name" value="ATP-grasp fold, B domain"/>
    <property type="match status" value="1"/>
</dbReference>
<evidence type="ECO:0000313" key="15">
    <source>
        <dbReference type="EMBL" id="MFO3668060.1"/>
    </source>
</evidence>
<dbReference type="InterPro" id="IPR020561">
    <property type="entry name" value="PRibGlycinamid_synth_ATP-grasp"/>
</dbReference>
<dbReference type="NCBIfam" id="TIGR00877">
    <property type="entry name" value="purD"/>
    <property type="match status" value="1"/>
</dbReference>
<sequence>MARVLVLGNGGREAAISYKLYKEGHEIFMVGENPGVAEFGKCVDLKNDQIASFCKREKIDLVFVGPEAYLVDGIVDILEKENIRVFGPNKRAALLEGSKAFAKDLMKKYGIPTAAYEIFTSYEKALAYLENCRFPLVIKADGLAAGKGVIIAQNYDMAKDALKEIMVNQKFAEAGNEVVIEEFLEGEEFSLLAFVSGEKVVPMKIVQDHKRAFDGDKGPNTGGMGVYMPIKHIGQADIDEAMEKILRPTAKAMIKEKREFKGILFAGLMKTKDGIKTIEYNVRFGDPETEILLLAMKSSLYDIAEKVIDGKDFEVEFDDAAYIGVVMASKGYPESYAKGFEIKGLEKVDSHVFHMGTRAEDGKILTNGGRVLIVCSKAGNLNQAYKKSYADIEKIECDNLFFRKDIGHMSLEEV</sequence>
<dbReference type="PANTHER" id="PTHR43472">
    <property type="entry name" value="PHOSPHORIBOSYLAMINE--GLYCINE LIGASE"/>
    <property type="match status" value="1"/>
</dbReference>
<evidence type="ECO:0000256" key="10">
    <source>
        <dbReference type="ARBA" id="ARBA00042242"/>
    </source>
</evidence>
<evidence type="ECO:0000256" key="8">
    <source>
        <dbReference type="ARBA" id="ARBA00022840"/>
    </source>
</evidence>
<keyword evidence="7 12" id="KW-0658">Purine biosynthesis</keyword>
<evidence type="ECO:0000256" key="5">
    <source>
        <dbReference type="ARBA" id="ARBA00022598"/>
    </source>
</evidence>
<protein>
    <recommendedName>
        <fullName evidence="4 12">Phosphoribosylamine--glycine ligase</fullName>
        <ecNumber evidence="4 12">6.3.4.13</ecNumber>
    </recommendedName>
    <alternativeName>
        <fullName evidence="12">GARS</fullName>
    </alternativeName>
    <alternativeName>
        <fullName evidence="10 12">Glycinamide ribonucleotide synthetase</fullName>
    </alternativeName>
    <alternativeName>
        <fullName evidence="11 12">Phosphoribosylglycinamide synthetase</fullName>
    </alternativeName>
</protein>
<dbReference type="Gene3D" id="3.30.1490.20">
    <property type="entry name" value="ATP-grasp fold, A domain"/>
    <property type="match status" value="1"/>
</dbReference>
<dbReference type="InterPro" id="IPR013815">
    <property type="entry name" value="ATP_grasp_subdomain_1"/>
</dbReference>
<evidence type="ECO:0000256" key="9">
    <source>
        <dbReference type="ARBA" id="ARBA00038345"/>
    </source>
</evidence>
<dbReference type="Pfam" id="PF02844">
    <property type="entry name" value="GARS_N"/>
    <property type="match status" value="1"/>
</dbReference>
<proteinExistence type="inferred from homology"/>
<evidence type="ECO:0000256" key="7">
    <source>
        <dbReference type="ARBA" id="ARBA00022755"/>
    </source>
</evidence>
<comment type="catalytic activity">
    <reaction evidence="12">
        <text>5-phospho-beta-D-ribosylamine + glycine + ATP = N(1)-(5-phospho-beta-D-ribosyl)glycinamide + ADP + phosphate + H(+)</text>
        <dbReference type="Rhea" id="RHEA:17453"/>
        <dbReference type="ChEBI" id="CHEBI:15378"/>
        <dbReference type="ChEBI" id="CHEBI:30616"/>
        <dbReference type="ChEBI" id="CHEBI:43474"/>
        <dbReference type="ChEBI" id="CHEBI:57305"/>
        <dbReference type="ChEBI" id="CHEBI:58681"/>
        <dbReference type="ChEBI" id="CHEBI:143788"/>
        <dbReference type="ChEBI" id="CHEBI:456216"/>
        <dbReference type="EC" id="6.3.4.13"/>
    </reaction>
</comment>
<dbReference type="GO" id="GO:0004637">
    <property type="term" value="F:phosphoribosylamine-glycine ligase activity"/>
    <property type="evidence" value="ECO:0007669"/>
    <property type="project" value="UniProtKB-EC"/>
</dbReference>
<dbReference type="PROSITE" id="PS00184">
    <property type="entry name" value="GARS"/>
    <property type="match status" value="1"/>
</dbReference>
<dbReference type="Proteomes" id="UP001637994">
    <property type="component" value="Unassembled WGS sequence"/>
</dbReference>
<accession>A0ABW9MFB6</accession>
<dbReference type="Gene3D" id="3.90.600.10">
    <property type="entry name" value="Phosphoribosylglycinamide synthetase, C-terminal domain"/>
    <property type="match status" value="1"/>
</dbReference>
<dbReference type="Pfam" id="PF01071">
    <property type="entry name" value="GARS_A"/>
    <property type="match status" value="1"/>
</dbReference>
<dbReference type="PROSITE" id="PS50975">
    <property type="entry name" value="ATP_GRASP"/>
    <property type="match status" value="1"/>
</dbReference>
<dbReference type="InterPro" id="IPR000115">
    <property type="entry name" value="PRibGlycinamide_synth"/>
</dbReference>
<dbReference type="Gene3D" id="3.40.50.20">
    <property type="match status" value="1"/>
</dbReference>
<evidence type="ECO:0000256" key="1">
    <source>
        <dbReference type="ARBA" id="ARBA00001936"/>
    </source>
</evidence>
<evidence type="ECO:0000256" key="3">
    <source>
        <dbReference type="ARBA" id="ARBA00005174"/>
    </source>
</evidence>
<dbReference type="SUPFAM" id="SSF56059">
    <property type="entry name" value="Glutathione synthetase ATP-binding domain-like"/>
    <property type="match status" value="1"/>
</dbReference>
<comment type="caution">
    <text evidence="15">The sequence shown here is derived from an EMBL/GenBank/DDBJ whole genome shotgun (WGS) entry which is preliminary data.</text>
</comment>
<dbReference type="InterPro" id="IPR011054">
    <property type="entry name" value="Rudment_hybrid_motif"/>
</dbReference>
<evidence type="ECO:0000256" key="13">
    <source>
        <dbReference type="PROSITE-ProRule" id="PRU00409"/>
    </source>
</evidence>
<evidence type="ECO:0000256" key="6">
    <source>
        <dbReference type="ARBA" id="ARBA00022741"/>
    </source>
</evidence>
<dbReference type="InterPro" id="IPR020562">
    <property type="entry name" value="PRibGlycinamide_synth_N"/>
</dbReference>
<comment type="cofactor">
    <cofactor evidence="1">
        <name>Mn(2+)</name>
        <dbReference type="ChEBI" id="CHEBI:29035"/>
    </cofactor>
</comment>